<dbReference type="AlphaFoldDB" id="A0A3D9CIH1"/>
<name>A0A3D9CIH1_9FLAO</name>
<dbReference type="Pfam" id="PF00534">
    <property type="entry name" value="Glycos_transf_1"/>
    <property type="match status" value="1"/>
</dbReference>
<evidence type="ECO:0000313" key="3">
    <source>
        <dbReference type="EMBL" id="REC65552.1"/>
    </source>
</evidence>
<dbReference type="Proteomes" id="UP000256769">
    <property type="component" value="Unassembled WGS sequence"/>
</dbReference>
<proteinExistence type="predicted"/>
<dbReference type="InterPro" id="IPR028098">
    <property type="entry name" value="Glyco_trans_4-like_N"/>
</dbReference>
<dbReference type="SUPFAM" id="SSF53756">
    <property type="entry name" value="UDP-Glycosyltransferase/glycogen phosphorylase"/>
    <property type="match status" value="1"/>
</dbReference>
<accession>A0A3D9CIH1</accession>
<evidence type="ECO:0000313" key="4">
    <source>
        <dbReference type="Proteomes" id="UP000256769"/>
    </source>
</evidence>
<protein>
    <submittedName>
        <fullName evidence="3">Glycosyltransferase family 1 protein</fullName>
    </submittedName>
</protein>
<dbReference type="InterPro" id="IPR001296">
    <property type="entry name" value="Glyco_trans_1"/>
</dbReference>
<evidence type="ECO:0000259" key="2">
    <source>
        <dbReference type="Pfam" id="PF13439"/>
    </source>
</evidence>
<dbReference type="RefSeq" id="WP_115962032.1">
    <property type="nucleotide sequence ID" value="NZ_CBCRVL010000012.1"/>
</dbReference>
<comment type="caution">
    <text evidence="3">The sequence shown here is derived from an EMBL/GenBank/DDBJ whole genome shotgun (WGS) entry which is preliminary data.</text>
</comment>
<gene>
    <name evidence="3" type="ORF">DRF59_15330</name>
</gene>
<evidence type="ECO:0000259" key="1">
    <source>
        <dbReference type="Pfam" id="PF00534"/>
    </source>
</evidence>
<organism evidence="3 4">
    <name type="scientific">Chryseobacterium flavum</name>
    <dbReference type="NCBI Taxonomy" id="415851"/>
    <lineage>
        <taxon>Bacteria</taxon>
        <taxon>Pseudomonadati</taxon>
        <taxon>Bacteroidota</taxon>
        <taxon>Flavobacteriia</taxon>
        <taxon>Flavobacteriales</taxon>
        <taxon>Weeksellaceae</taxon>
        <taxon>Chryseobacterium group</taxon>
        <taxon>Chryseobacterium</taxon>
    </lineage>
</organism>
<sequence length="350" mass="40049">MKILHVITLAELGGAQSVVINLARKSIEQNHEVFVASSSHGEMWNLLHKDAVQIKLKNLKHSIGIDDILVVKELVDIYKKIKPDVVHLHSSKIGILGRLCFPKSKIVYTIHGFDSIRLRYRKFLPLEKALKRKCRAIVSVSQYDTVNLLNEKIKDNVYLVRNGIEDFAVRDLETESENILSKIKNTGKKIILSISRLAPPKRFDLFCKVADKLPDYQFVWIGNKEKISEIPENVMMMGEKENAHEYYKYADLALLLSDYEGLPMSLIEALCYSKPIVASNVGGISELLDENGLLVSNENLPEIVNSITFILANQNIYEKFAENSRQIFESKFTIGKMYNKYMDLYMYNTK</sequence>
<dbReference type="PANTHER" id="PTHR12526">
    <property type="entry name" value="GLYCOSYLTRANSFERASE"/>
    <property type="match status" value="1"/>
</dbReference>
<reference evidence="3 4" key="1">
    <citation type="journal article" date="2007" name="Int. J. Syst. Evol. Microbiol.">
        <title>Chryseobacterium flavum sp. nov., isolated from polluted soil.</title>
        <authorList>
            <person name="Zhou Y."/>
            <person name="Dong J."/>
            <person name="Wang X."/>
            <person name="Huang X."/>
            <person name="Zhang K.Y."/>
            <person name="Zhang Y.Q."/>
            <person name="Guo Y.F."/>
            <person name="Lai R."/>
            <person name="Li W.J."/>
        </authorList>
    </citation>
    <scope>NUCLEOTIDE SEQUENCE [LARGE SCALE GENOMIC DNA]</scope>
    <source>
        <strain evidence="3 4">KCTC 12877</strain>
    </source>
</reference>
<feature type="domain" description="Glycosyl transferase family 1" evidence="1">
    <location>
        <begin position="183"/>
        <end position="326"/>
    </location>
</feature>
<feature type="domain" description="Glycosyltransferase subfamily 4-like N-terminal" evidence="2">
    <location>
        <begin position="13"/>
        <end position="165"/>
    </location>
</feature>
<dbReference type="Gene3D" id="3.40.50.2000">
    <property type="entry name" value="Glycogen Phosphorylase B"/>
    <property type="match status" value="2"/>
</dbReference>
<dbReference type="EMBL" id="QNUE01000013">
    <property type="protein sequence ID" value="REC65552.1"/>
    <property type="molecule type" value="Genomic_DNA"/>
</dbReference>
<dbReference type="OrthoDB" id="9806653at2"/>
<keyword evidence="3" id="KW-0808">Transferase</keyword>
<dbReference type="GO" id="GO:0016757">
    <property type="term" value="F:glycosyltransferase activity"/>
    <property type="evidence" value="ECO:0007669"/>
    <property type="project" value="InterPro"/>
</dbReference>
<dbReference type="PANTHER" id="PTHR12526:SF630">
    <property type="entry name" value="GLYCOSYLTRANSFERASE"/>
    <property type="match status" value="1"/>
</dbReference>
<keyword evidence="4" id="KW-1185">Reference proteome</keyword>
<dbReference type="Pfam" id="PF13439">
    <property type="entry name" value="Glyco_transf_4"/>
    <property type="match status" value="1"/>
</dbReference>